<organism evidence="2 3">
    <name type="scientific">candidate division TA06 bacterium</name>
    <dbReference type="NCBI Taxonomy" id="2250710"/>
    <lineage>
        <taxon>Bacteria</taxon>
        <taxon>Bacteria division TA06</taxon>
    </lineage>
</organism>
<accession>A0A523UN59</accession>
<evidence type="ECO:0000259" key="1">
    <source>
        <dbReference type="Pfam" id="PF12728"/>
    </source>
</evidence>
<evidence type="ECO:0000313" key="2">
    <source>
        <dbReference type="EMBL" id="TET43982.1"/>
    </source>
</evidence>
<feature type="domain" description="Helix-turn-helix" evidence="1">
    <location>
        <begin position="19"/>
        <end position="66"/>
    </location>
</feature>
<sequence>MLSEATMPLAPKEIDPNKLYTVEETATFLSVSGQTVRKHLRDRKLTGRKIGRKWHIRGSMIRRFIEI</sequence>
<evidence type="ECO:0000313" key="3">
    <source>
        <dbReference type="Proteomes" id="UP000315525"/>
    </source>
</evidence>
<protein>
    <submittedName>
        <fullName evidence="2">DNA-binding protein</fullName>
    </submittedName>
</protein>
<dbReference type="EMBL" id="SOJN01000142">
    <property type="protein sequence ID" value="TET43982.1"/>
    <property type="molecule type" value="Genomic_DNA"/>
</dbReference>
<dbReference type="Pfam" id="PF12728">
    <property type="entry name" value="HTH_17"/>
    <property type="match status" value="1"/>
</dbReference>
<comment type="caution">
    <text evidence="2">The sequence shown here is derived from an EMBL/GenBank/DDBJ whole genome shotgun (WGS) entry which is preliminary data.</text>
</comment>
<dbReference type="InterPro" id="IPR041657">
    <property type="entry name" value="HTH_17"/>
</dbReference>
<name>A0A523UN59_UNCT6</name>
<reference evidence="2 3" key="1">
    <citation type="submission" date="2019-03" db="EMBL/GenBank/DDBJ databases">
        <title>Metabolic potential of uncultured bacteria and archaea associated with petroleum seepage in deep-sea sediments.</title>
        <authorList>
            <person name="Dong X."/>
            <person name="Hubert C."/>
        </authorList>
    </citation>
    <scope>NUCLEOTIDE SEQUENCE [LARGE SCALE GENOMIC DNA]</scope>
    <source>
        <strain evidence="2">E44_bin18</strain>
    </source>
</reference>
<dbReference type="AlphaFoldDB" id="A0A523UN59"/>
<gene>
    <name evidence="2" type="ORF">E3J62_11590</name>
</gene>
<proteinExistence type="predicted"/>
<dbReference type="GO" id="GO:0003677">
    <property type="term" value="F:DNA binding"/>
    <property type="evidence" value="ECO:0007669"/>
    <property type="project" value="UniProtKB-KW"/>
</dbReference>
<keyword evidence="2" id="KW-0238">DNA-binding</keyword>
<dbReference type="Proteomes" id="UP000315525">
    <property type="component" value="Unassembled WGS sequence"/>
</dbReference>
<dbReference type="InterPro" id="IPR010093">
    <property type="entry name" value="SinI_DNA-bd"/>
</dbReference>
<dbReference type="NCBIfam" id="TIGR01764">
    <property type="entry name" value="excise"/>
    <property type="match status" value="1"/>
</dbReference>